<dbReference type="STRING" id="1855823.MCCS_00600"/>
<dbReference type="Proteomes" id="UP000194154">
    <property type="component" value="Chromosome"/>
</dbReference>
<dbReference type="EMBL" id="HG970732">
    <property type="protein sequence ID" value="CDO67653.1"/>
    <property type="molecule type" value="Genomic_DNA"/>
</dbReference>
<reference evidence="2" key="1">
    <citation type="journal article" date="2015" name="Antimicrob. Agents Chemother.">
        <title>First Staphylococcal Cassette Chromosome mec Containing a mecB-Carrying Gene Complex Independent of Transposon Tn6045 in a Macrococcus caseolyticus Isolate from a Canine Infection.</title>
        <authorList>
            <person name="Gomez-Sanz E."/>
            <person name="Schwendener S."/>
            <person name="Thomann A."/>
            <person name="Gobeli Brawand S."/>
            <person name="Perreten V."/>
        </authorList>
    </citation>
    <scope>NUCLEOTIDE SEQUENCE</scope>
    <source>
        <strain evidence="2">KM45013</strain>
    </source>
</reference>
<dbReference type="GeneID" id="35294219"/>
<sequence length="150" mass="17675">MESNNIWNKIFEGREVVIKQDKWNEEYEGLNISSGNFNFKSRLAKKTPKKPGYFVAIWKKDSLNKNIPFNEDDIDDYLVINILDDYNEGQFVFPVSILIEKGIVKADNSKGKMAFRVYPPWIKDLNKTATASQKWQTEHFYKMGEYKFNM</sequence>
<dbReference type="InterPro" id="IPR038231">
    <property type="entry name" value="MepB-like_sf"/>
</dbReference>
<dbReference type="InterPro" id="IPR011235">
    <property type="entry name" value="MepB-like"/>
</dbReference>
<dbReference type="OrthoDB" id="4954833at2"/>
<accession>A0A1W7A7X0</accession>
<accession>A0A0D6DQZ9</accession>
<dbReference type="AlphaFoldDB" id="A0A0D6DQZ9"/>
<protein>
    <submittedName>
        <fullName evidence="2">MepB domain-containing protein</fullName>
    </submittedName>
</protein>
<evidence type="ECO:0000313" key="2">
    <source>
        <dbReference type="EMBL" id="CDO67653.1"/>
    </source>
</evidence>
<dbReference type="PIRSF" id="PIRSF032285">
    <property type="entry name" value="UCP032285"/>
    <property type="match status" value="1"/>
</dbReference>
<dbReference type="RefSeq" id="WP_086041458.1">
    <property type="nucleotide sequence ID" value="NZ_CBCRZA010000022.1"/>
</dbReference>
<gene>
    <name evidence="1" type="ORF">MCCS_00600</name>
</gene>
<organism evidence="2">
    <name type="scientific">Macrococcoides canis</name>
    <dbReference type="NCBI Taxonomy" id="1855823"/>
    <lineage>
        <taxon>Bacteria</taxon>
        <taxon>Bacillati</taxon>
        <taxon>Bacillota</taxon>
        <taxon>Bacilli</taxon>
        <taxon>Bacillales</taxon>
        <taxon>Staphylococcaceae</taxon>
        <taxon>Macrococcoides</taxon>
    </lineage>
</organism>
<evidence type="ECO:0000313" key="1">
    <source>
        <dbReference type="EMBL" id="ARQ05732.1"/>
    </source>
</evidence>
<proteinExistence type="predicted"/>
<dbReference type="Pfam" id="PF08877">
    <property type="entry name" value="MepB-like"/>
    <property type="match status" value="1"/>
</dbReference>
<evidence type="ECO:0000313" key="3">
    <source>
        <dbReference type="Proteomes" id="UP000194154"/>
    </source>
</evidence>
<dbReference type="Gene3D" id="3.40.1350.140">
    <property type="entry name" value="MepB-like"/>
    <property type="match status" value="1"/>
</dbReference>
<dbReference type="KEGG" id="mcak:MCCS_00600"/>
<keyword evidence="3" id="KW-1185">Reference proteome</keyword>
<reference evidence="1 3" key="2">
    <citation type="journal article" date="2017" name="Int. J. Syst. Evol. Microbiol.">
        <title>Macrococcus canis sp. nov., a skin bacterium associated with infections in dogs.</title>
        <authorList>
            <person name="Gobeli Brawand S."/>
            <person name="Cotting K."/>
            <person name="Gomez-Sanz E."/>
            <person name="Collaud A."/>
            <person name="Thomann A."/>
            <person name="Brodard I."/>
            <person name="Rodriguez-Campos S."/>
            <person name="Strauss C."/>
            <person name="Perreten V."/>
        </authorList>
    </citation>
    <scope>NUCLEOTIDE SEQUENCE [LARGE SCALE GENOMIC DNA]</scope>
    <source>
        <strain evidence="1 3">KM45013</strain>
    </source>
</reference>
<dbReference type="EMBL" id="CP021059">
    <property type="protein sequence ID" value="ARQ05732.1"/>
    <property type="molecule type" value="Genomic_DNA"/>
</dbReference>
<name>A0A0D6DQZ9_9STAP</name>
<reference evidence="1" key="3">
    <citation type="submission" date="2017-04" db="EMBL/GenBank/DDBJ databases">
        <authorList>
            <person name="Afonso C.L."/>
            <person name="Miller P.J."/>
            <person name="Scott M.A."/>
            <person name="Spackman E."/>
            <person name="Goraichik I."/>
            <person name="Dimitrov K.M."/>
            <person name="Suarez D.L."/>
            <person name="Swayne D.E."/>
        </authorList>
    </citation>
    <scope>NUCLEOTIDE SEQUENCE</scope>
    <source>
        <strain evidence="1">KM45013</strain>
    </source>
</reference>